<feature type="coiled-coil region" evidence="1">
    <location>
        <begin position="7"/>
        <end position="41"/>
    </location>
</feature>
<comment type="caution">
    <text evidence="4">The sequence shown here is derived from an EMBL/GenBank/DDBJ whole genome shotgun (WGS) entry which is preliminary data.</text>
</comment>
<dbReference type="PANTHER" id="PTHR33678:SF1">
    <property type="entry name" value="BLL1576 PROTEIN"/>
    <property type="match status" value="1"/>
</dbReference>
<organism evidence="4 5">
    <name type="scientific">Phocaeicola vulgatus str. 3975 RP4</name>
    <dbReference type="NCBI Taxonomy" id="1339352"/>
    <lineage>
        <taxon>Bacteria</taxon>
        <taxon>Pseudomonadati</taxon>
        <taxon>Bacteroidota</taxon>
        <taxon>Bacteroidia</taxon>
        <taxon>Bacteroidales</taxon>
        <taxon>Bacteroidaceae</taxon>
        <taxon>Phocaeicola</taxon>
    </lineage>
</organism>
<proteinExistence type="predicted"/>
<feature type="compositionally biased region" description="Basic and acidic residues" evidence="2">
    <location>
        <begin position="79"/>
        <end position="91"/>
    </location>
</feature>
<dbReference type="RefSeq" id="WP_032953066.1">
    <property type="nucleotide sequence ID" value="NZ_JNHM01000033.1"/>
</dbReference>
<dbReference type="Proteomes" id="UP000027661">
    <property type="component" value="Unassembled WGS sequence"/>
</dbReference>
<feature type="non-terminal residue" evidence="4">
    <location>
        <position position="260"/>
    </location>
</feature>
<evidence type="ECO:0000256" key="1">
    <source>
        <dbReference type="SAM" id="Coils"/>
    </source>
</evidence>
<gene>
    <name evidence="4" type="ORF">M099_2922</name>
</gene>
<protein>
    <submittedName>
        <fullName evidence="4">Transposase IS66 family protein</fullName>
    </submittedName>
</protein>
<dbReference type="PANTHER" id="PTHR33678">
    <property type="entry name" value="BLL1576 PROTEIN"/>
    <property type="match status" value="1"/>
</dbReference>
<accession>A0A069SMW6</accession>
<evidence type="ECO:0000256" key="2">
    <source>
        <dbReference type="SAM" id="MobiDB-lite"/>
    </source>
</evidence>
<dbReference type="EMBL" id="JNHM01000033">
    <property type="protein sequence ID" value="KDS52925.1"/>
    <property type="molecule type" value="Genomic_DNA"/>
</dbReference>
<keyword evidence="1" id="KW-0175">Coiled coil</keyword>
<dbReference type="Pfam" id="PF03050">
    <property type="entry name" value="DDE_Tnp_IS66"/>
    <property type="match status" value="1"/>
</dbReference>
<dbReference type="InterPro" id="IPR052344">
    <property type="entry name" value="Transposase-related"/>
</dbReference>
<evidence type="ECO:0000313" key="4">
    <source>
        <dbReference type="EMBL" id="KDS52925.1"/>
    </source>
</evidence>
<feature type="region of interest" description="Disordered" evidence="2">
    <location>
        <begin position="64"/>
        <end position="120"/>
    </location>
</feature>
<feature type="compositionally biased region" description="Basic and acidic residues" evidence="2">
    <location>
        <begin position="101"/>
        <end position="117"/>
    </location>
</feature>
<dbReference type="InterPro" id="IPR004291">
    <property type="entry name" value="Transposase_IS66_central"/>
</dbReference>
<sequence>MKKDEVIELLKEQIKELRDDNNRLLDQIDDLIKEVSSLKEALLQKGESLGKQQRLTKGIAKLVSNTSEQQQPPQPALPEEERQKREAEKADKRKARKNNGAKRDMHYEMEQEEHDVYPDDPDFDINKARLVTTAPRICVRYECVPMRFIKHVYKIHTYAQDGRLFEGKTPVSAFLNSSYDGSFIAGLMELRYIQSLPVERIINYFESHGFTLKKPTAHKLMEKASSLFENLYKCIRQTALGDPYKAADETYYKILVPEKN</sequence>
<evidence type="ECO:0000259" key="3">
    <source>
        <dbReference type="Pfam" id="PF03050"/>
    </source>
</evidence>
<reference evidence="4 5" key="1">
    <citation type="submission" date="2014-04" db="EMBL/GenBank/DDBJ databases">
        <authorList>
            <person name="Sears C."/>
            <person name="Carroll K."/>
            <person name="Sack B.R."/>
            <person name="Qadri F."/>
            <person name="Myers L.L."/>
            <person name="Chung G.-T."/>
            <person name="Escheverria P."/>
            <person name="Fraser C.M."/>
            <person name="Sadzewicz L."/>
            <person name="Shefchek K.A."/>
            <person name="Tallon L."/>
            <person name="Das S.P."/>
            <person name="Daugherty S."/>
            <person name="Mongodin E.F."/>
        </authorList>
    </citation>
    <scope>NUCLEOTIDE SEQUENCE [LARGE SCALE GENOMIC DNA]</scope>
    <source>
        <strain evidence="4 5">3975 RP4</strain>
    </source>
</reference>
<evidence type="ECO:0000313" key="5">
    <source>
        <dbReference type="Proteomes" id="UP000027661"/>
    </source>
</evidence>
<dbReference type="AlphaFoldDB" id="A0A069SMW6"/>
<name>A0A069SMW6_PHOVU</name>
<feature type="domain" description="Transposase IS66 central" evidence="3">
    <location>
        <begin position="178"/>
        <end position="259"/>
    </location>
</feature>